<evidence type="ECO:0000256" key="1">
    <source>
        <dbReference type="ARBA" id="ARBA00004651"/>
    </source>
</evidence>
<protein>
    <submittedName>
        <fullName evidence="7">MFS transporter</fullName>
    </submittedName>
</protein>
<keyword evidence="3 5" id="KW-1133">Transmembrane helix</keyword>
<feature type="non-terminal residue" evidence="7">
    <location>
        <position position="79"/>
    </location>
</feature>
<proteinExistence type="predicted"/>
<feature type="transmembrane region" description="Helical" evidence="5">
    <location>
        <begin position="31"/>
        <end position="49"/>
    </location>
</feature>
<evidence type="ECO:0000313" key="8">
    <source>
        <dbReference type="Proteomes" id="UP001165561"/>
    </source>
</evidence>
<dbReference type="Proteomes" id="UP001165561">
    <property type="component" value="Unassembled WGS sequence"/>
</dbReference>
<dbReference type="InterPro" id="IPR011701">
    <property type="entry name" value="MFS"/>
</dbReference>
<evidence type="ECO:0000256" key="2">
    <source>
        <dbReference type="ARBA" id="ARBA00022692"/>
    </source>
</evidence>
<dbReference type="Gene3D" id="1.20.1250.20">
    <property type="entry name" value="MFS general substrate transporter like domains"/>
    <property type="match status" value="1"/>
</dbReference>
<feature type="domain" description="Major facilitator superfamily (MFS) profile" evidence="6">
    <location>
        <begin position="1"/>
        <end position="79"/>
    </location>
</feature>
<dbReference type="InterPro" id="IPR036259">
    <property type="entry name" value="MFS_trans_sf"/>
</dbReference>
<evidence type="ECO:0000313" key="7">
    <source>
        <dbReference type="EMBL" id="MDD9204865.1"/>
    </source>
</evidence>
<organism evidence="7 8">
    <name type="scientific">Georgenia halotolerans</name>
    <dbReference type="NCBI Taxonomy" id="3028317"/>
    <lineage>
        <taxon>Bacteria</taxon>
        <taxon>Bacillati</taxon>
        <taxon>Actinomycetota</taxon>
        <taxon>Actinomycetes</taxon>
        <taxon>Micrococcales</taxon>
        <taxon>Bogoriellaceae</taxon>
        <taxon>Georgenia</taxon>
    </lineage>
</organism>
<gene>
    <name evidence="7" type="ORF">PU560_00130</name>
</gene>
<feature type="non-terminal residue" evidence="7">
    <location>
        <position position="1"/>
    </location>
</feature>
<evidence type="ECO:0000256" key="4">
    <source>
        <dbReference type="ARBA" id="ARBA00023136"/>
    </source>
</evidence>
<keyword evidence="8" id="KW-1185">Reference proteome</keyword>
<accession>A0ABT5TUM0</accession>
<evidence type="ECO:0000259" key="6">
    <source>
        <dbReference type="PROSITE" id="PS50850"/>
    </source>
</evidence>
<comment type="caution">
    <text evidence="7">The sequence shown here is derived from an EMBL/GenBank/DDBJ whole genome shotgun (WGS) entry which is preliminary data.</text>
</comment>
<sequence length="79" mass="8039">LALFSVVQLAVYAAAQVPVGLLLDRVGSRRMIAGGAVVLAVGQLMLALVDTLPMALVARVLVGLGDATAFVSVLRLVPA</sequence>
<name>A0ABT5TUM0_9MICO</name>
<dbReference type="InterPro" id="IPR020846">
    <property type="entry name" value="MFS_dom"/>
</dbReference>
<keyword evidence="2 5" id="KW-0812">Transmembrane</keyword>
<keyword evidence="4 5" id="KW-0472">Membrane</keyword>
<reference evidence="7" key="1">
    <citation type="submission" date="2023-02" db="EMBL/GenBank/DDBJ databases">
        <title>Georgenia sp.10Sc9-8, isolated from a soil sample collected from the Taklamakan desert.</title>
        <authorList>
            <person name="Liu S."/>
        </authorList>
    </citation>
    <scope>NUCLEOTIDE SEQUENCE</scope>
    <source>
        <strain evidence="7">10Sc9-8</strain>
    </source>
</reference>
<dbReference type="Pfam" id="PF07690">
    <property type="entry name" value="MFS_1"/>
    <property type="match status" value="1"/>
</dbReference>
<evidence type="ECO:0000256" key="5">
    <source>
        <dbReference type="SAM" id="Phobius"/>
    </source>
</evidence>
<dbReference type="EMBL" id="JARACI010000031">
    <property type="protein sequence ID" value="MDD9204865.1"/>
    <property type="molecule type" value="Genomic_DNA"/>
</dbReference>
<comment type="subcellular location">
    <subcellularLocation>
        <location evidence="1">Cell membrane</location>
        <topology evidence="1">Multi-pass membrane protein</topology>
    </subcellularLocation>
</comment>
<dbReference type="SUPFAM" id="SSF103473">
    <property type="entry name" value="MFS general substrate transporter"/>
    <property type="match status" value="1"/>
</dbReference>
<dbReference type="PROSITE" id="PS50850">
    <property type="entry name" value="MFS"/>
    <property type="match status" value="1"/>
</dbReference>
<evidence type="ECO:0000256" key="3">
    <source>
        <dbReference type="ARBA" id="ARBA00022989"/>
    </source>
</evidence>